<protein>
    <submittedName>
        <fullName evidence="2">Alpha-E domain-containing protein</fullName>
    </submittedName>
</protein>
<dbReference type="Proteomes" id="UP001589920">
    <property type="component" value="Unassembled WGS sequence"/>
</dbReference>
<evidence type="ECO:0000259" key="1">
    <source>
        <dbReference type="Pfam" id="PF04168"/>
    </source>
</evidence>
<evidence type="ECO:0000313" key="2">
    <source>
        <dbReference type="EMBL" id="MFC0812844.1"/>
    </source>
</evidence>
<reference evidence="2 3" key="1">
    <citation type="submission" date="2024-09" db="EMBL/GenBank/DDBJ databases">
        <authorList>
            <person name="Sun Q."/>
            <person name="Mori K."/>
        </authorList>
    </citation>
    <scope>NUCLEOTIDE SEQUENCE [LARGE SCALE GENOMIC DNA]</scope>
    <source>
        <strain evidence="2 3">KCTC 42086</strain>
    </source>
</reference>
<comment type="caution">
    <text evidence="2">The sequence shown here is derived from an EMBL/GenBank/DDBJ whole genome shotgun (WGS) entry which is preliminary data.</text>
</comment>
<organism evidence="2 3">
    <name type="scientific">Paracoccus panacisoli</name>
    <dbReference type="NCBI Taxonomy" id="1510163"/>
    <lineage>
        <taxon>Bacteria</taxon>
        <taxon>Pseudomonadati</taxon>
        <taxon>Pseudomonadota</taxon>
        <taxon>Alphaproteobacteria</taxon>
        <taxon>Rhodobacterales</taxon>
        <taxon>Paracoccaceae</taxon>
        <taxon>Paracoccus</taxon>
    </lineage>
</organism>
<dbReference type="InterPro" id="IPR051680">
    <property type="entry name" value="ATP-dep_Glu-Cys_Ligase-2"/>
</dbReference>
<name>A0ABV6T6G6_9RHOB</name>
<sequence length="324" mass="36214">MTAHSRTILLGRTADGLFWMARQIERGEAMARLVDAGLHMALTRGTAEADWRSVLESAGVLDAFTATHGPLDDQPDPDTAIDFLLRAPENPSSVRNCLLQGRTNARMVRTALTRDAWEAVNEAWRMVADELARPVREADLPAVLGRIKQATALIRGMTVNTILRTPGYQFIRLGLHLERADTTARILNVKYYHLLPSTAWVGSALDQTQWDSILRSVSAHKAYKWLYDADISAANTADFLILNRRMPRSLAFCHAEISAALADLARDYGTRQPCHAEAEALNRMLSERDIDEVFEEGLHEFLQAFLADNARLAAAIARDYRFTE</sequence>
<feature type="domain" description="DUF403" evidence="1">
    <location>
        <begin position="9"/>
        <end position="320"/>
    </location>
</feature>
<proteinExistence type="predicted"/>
<dbReference type="InterPro" id="IPR007296">
    <property type="entry name" value="DUF403"/>
</dbReference>
<dbReference type="EMBL" id="JBHMQU010000059">
    <property type="protein sequence ID" value="MFC0812844.1"/>
    <property type="molecule type" value="Genomic_DNA"/>
</dbReference>
<gene>
    <name evidence="2" type="ORF">ACFHYO_12080</name>
</gene>
<dbReference type="Pfam" id="PF04168">
    <property type="entry name" value="Alpha-E"/>
    <property type="match status" value="1"/>
</dbReference>
<dbReference type="PANTHER" id="PTHR34595:SF7">
    <property type="entry name" value="SLL1039 PROTEIN"/>
    <property type="match status" value="1"/>
</dbReference>
<keyword evidence="3" id="KW-1185">Reference proteome</keyword>
<dbReference type="PANTHER" id="PTHR34595">
    <property type="entry name" value="BLR5612 PROTEIN"/>
    <property type="match status" value="1"/>
</dbReference>
<accession>A0ABV6T6G6</accession>
<evidence type="ECO:0000313" key="3">
    <source>
        <dbReference type="Proteomes" id="UP001589920"/>
    </source>
</evidence>
<dbReference type="RefSeq" id="WP_394320688.1">
    <property type="nucleotide sequence ID" value="NZ_JBHMQU010000059.1"/>
</dbReference>